<proteinExistence type="predicted"/>
<name>A0A2I0HSQ7_PUNGR</name>
<comment type="caution">
    <text evidence="2">The sequence shown here is derived from an EMBL/GenBank/DDBJ whole genome shotgun (WGS) entry which is preliminary data.</text>
</comment>
<evidence type="ECO:0000313" key="2">
    <source>
        <dbReference type="EMBL" id="PKI34738.1"/>
    </source>
</evidence>
<evidence type="ECO:0000313" key="3">
    <source>
        <dbReference type="Proteomes" id="UP000233551"/>
    </source>
</evidence>
<dbReference type="AlphaFoldDB" id="A0A2I0HSQ7"/>
<dbReference type="EMBL" id="PGOL01005732">
    <property type="protein sequence ID" value="PKI34738.1"/>
    <property type="molecule type" value="Genomic_DNA"/>
</dbReference>
<sequence>MATARRLLVAHELLDSRLAAGGHEWPLLVGKDRLLLVTWRLLKVAGQIVIRRSELELVARQSWPLMGGCRSVAECCWPAPDGWLLVLGGCWAVRRLLRTVGCSVTISMKSMNPLSSMLNDNKFIGLNFSDCLRNLNIVQNMEALGYILETQNAMTNKSKDKEVVLVANASSSKTGKKKKKSHKGFVPQ</sequence>
<dbReference type="Proteomes" id="UP000233551">
    <property type="component" value="Unassembled WGS sequence"/>
</dbReference>
<keyword evidence="3" id="KW-1185">Reference proteome</keyword>
<protein>
    <submittedName>
        <fullName evidence="2">Uncharacterized protein</fullName>
    </submittedName>
</protein>
<gene>
    <name evidence="2" type="ORF">CRG98_044876</name>
</gene>
<organism evidence="2 3">
    <name type="scientific">Punica granatum</name>
    <name type="common">Pomegranate</name>
    <dbReference type="NCBI Taxonomy" id="22663"/>
    <lineage>
        <taxon>Eukaryota</taxon>
        <taxon>Viridiplantae</taxon>
        <taxon>Streptophyta</taxon>
        <taxon>Embryophyta</taxon>
        <taxon>Tracheophyta</taxon>
        <taxon>Spermatophyta</taxon>
        <taxon>Magnoliopsida</taxon>
        <taxon>eudicotyledons</taxon>
        <taxon>Gunneridae</taxon>
        <taxon>Pentapetalae</taxon>
        <taxon>rosids</taxon>
        <taxon>malvids</taxon>
        <taxon>Myrtales</taxon>
        <taxon>Lythraceae</taxon>
        <taxon>Punica</taxon>
    </lineage>
</organism>
<accession>A0A2I0HSQ7</accession>
<feature type="compositionally biased region" description="Basic residues" evidence="1">
    <location>
        <begin position="174"/>
        <end position="188"/>
    </location>
</feature>
<feature type="region of interest" description="Disordered" evidence="1">
    <location>
        <begin position="169"/>
        <end position="188"/>
    </location>
</feature>
<reference evidence="2 3" key="1">
    <citation type="submission" date="2017-11" db="EMBL/GenBank/DDBJ databases">
        <title>De-novo sequencing of pomegranate (Punica granatum L.) genome.</title>
        <authorList>
            <person name="Akparov Z."/>
            <person name="Amiraslanov A."/>
            <person name="Hajiyeva S."/>
            <person name="Abbasov M."/>
            <person name="Kaur K."/>
            <person name="Hamwieh A."/>
            <person name="Solovyev V."/>
            <person name="Salamov A."/>
            <person name="Braich B."/>
            <person name="Kosarev P."/>
            <person name="Mahmoud A."/>
            <person name="Hajiyev E."/>
            <person name="Babayeva S."/>
            <person name="Izzatullayeva V."/>
            <person name="Mammadov A."/>
            <person name="Mammadov A."/>
            <person name="Sharifova S."/>
            <person name="Ojaghi J."/>
            <person name="Eynullazada K."/>
            <person name="Bayramov B."/>
            <person name="Abdulazimova A."/>
            <person name="Shahmuradov I."/>
        </authorList>
    </citation>
    <scope>NUCLEOTIDE SEQUENCE [LARGE SCALE GENOMIC DNA]</scope>
    <source>
        <strain evidence="3">cv. AG2017</strain>
        <tissue evidence="2">Leaf</tissue>
    </source>
</reference>
<evidence type="ECO:0000256" key="1">
    <source>
        <dbReference type="SAM" id="MobiDB-lite"/>
    </source>
</evidence>